<dbReference type="EMBL" id="JAHUTI010078744">
    <property type="protein sequence ID" value="MED6256830.1"/>
    <property type="molecule type" value="Genomic_DNA"/>
</dbReference>
<protein>
    <submittedName>
        <fullName evidence="2">Uncharacterized protein</fullName>
    </submittedName>
</protein>
<evidence type="ECO:0000313" key="2">
    <source>
        <dbReference type="EMBL" id="MED6256830.1"/>
    </source>
</evidence>
<feature type="transmembrane region" description="Helical" evidence="1">
    <location>
        <begin position="6"/>
        <end position="26"/>
    </location>
</feature>
<proteinExistence type="predicted"/>
<dbReference type="Proteomes" id="UP001345963">
    <property type="component" value="Unassembled WGS sequence"/>
</dbReference>
<keyword evidence="1" id="KW-1133">Transmembrane helix</keyword>
<evidence type="ECO:0000256" key="1">
    <source>
        <dbReference type="SAM" id="Phobius"/>
    </source>
</evidence>
<keyword evidence="3" id="KW-1185">Reference proteome</keyword>
<comment type="caution">
    <text evidence="2">The sequence shown here is derived from an EMBL/GenBank/DDBJ whole genome shotgun (WGS) entry which is preliminary data.</text>
</comment>
<feature type="transmembrane region" description="Helical" evidence="1">
    <location>
        <begin position="98"/>
        <end position="116"/>
    </location>
</feature>
<gene>
    <name evidence="2" type="ORF">ATANTOWER_027427</name>
</gene>
<accession>A0ABU7C4N5</accession>
<organism evidence="2 3">
    <name type="scientific">Ataeniobius toweri</name>
    <dbReference type="NCBI Taxonomy" id="208326"/>
    <lineage>
        <taxon>Eukaryota</taxon>
        <taxon>Metazoa</taxon>
        <taxon>Chordata</taxon>
        <taxon>Craniata</taxon>
        <taxon>Vertebrata</taxon>
        <taxon>Euteleostomi</taxon>
        <taxon>Actinopterygii</taxon>
        <taxon>Neopterygii</taxon>
        <taxon>Teleostei</taxon>
        <taxon>Neoteleostei</taxon>
        <taxon>Acanthomorphata</taxon>
        <taxon>Ovalentaria</taxon>
        <taxon>Atherinomorphae</taxon>
        <taxon>Cyprinodontiformes</taxon>
        <taxon>Goodeidae</taxon>
        <taxon>Ataeniobius</taxon>
    </lineage>
</organism>
<name>A0ABU7C4N5_9TELE</name>
<evidence type="ECO:0000313" key="3">
    <source>
        <dbReference type="Proteomes" id="UP001345963"/>
    </source>
</evidence>
<feature type="transmembrane region" description="Helical" evidence="1">
    <location>
        <begin position="33"/>
        <end position="54"/>
    </location>
</feature>
<sequence>MCIPLMLFPFYLPSIQFSFYLTFTLIPHTLLPILHFLFLFVSLLALFPSFYFSWGASKHVALKSWESIDLGRVEVEQGYLVQFKRDQGILAKGLDTELLLLLFLCKITFFCVIYTFNMTKTVCDVQFISF</sequence>
<reference evidence="2 3" key="1">
    <citation type="submission" date="2021-07" db="EMBL/GenBank/DDBJ databases">
        <authorList>
            <person name="Palmer J.M."/>
        </authorList>
    </citation>
    <scope>NUCLEOTIDE SEQUENCE [LARGE SCALE GENOMIC DNA]</scope>
    <source>
        <strain evidence="2 3">AT_MEX2019</strain>
        <tissue evidence="2">Muscle</tissue>
    </source>
</reference>
<keyword evidence="1" id="KW-0472">Membrane</keyword>
<keyword evidence="1" id="KW-0812">Transmembrane</keyword>